<reference evidence="1" key="1">
    <citation type="submission" date="2014-05" db="EMBL/GenBank/DDBJ databases">
        <title>The transcriptome of the halophilic microalga Tetraselmis sp. GSL018 isolated from the Great Salt Lake, Utah.</title>
        <authorList>
            <person name="Jinkerson R.E."/>
            <person name="D'Adamo S."/>
            <person name="Posewitz M.C."/>
        </authorList>
    </citation>
    <scope>NUCLEOTIDE SEQUENCE</scope>
    <source>
        <strain evidence="1">GSL018</strain>
    </source>
</reference>
<dbReference type="EMBL" id="GBEZ01028015">
    <property type="protein sequence ID" value="JAC59367.1"/>
    <property type="molecule type" value="Transcribed_RNA"/>
</dbReference>
<organism evidence="1">
    <name type="scientific">Tetraselmis sp. GSL018</name>
    <dbReference type="NCBI Taxonomy" id="582737"/>
    <lineage>
        <taxon>Eukaryota</taxon>
        <taxon>Viridiplantae</taxon>
        <taxon>Chlorophyta</taxon>
        <taxon>core chlorophytes</taxon>
        <taxon>Chlorodendrophyceae</taxon>
        <taxon>Chlorodendrales</taxon>
        <taxon>Chlorodendraceae</taxon>
        <taxon>Tetraselmis</taxon>
    </lineage>
</organism>
<dbReference type="AlphaFoldDB" id="A0A061QG32"/>
<sequence>MEKIDPSVTGFSDLGCDLQEKLIACCQEVPSKVLSCVSKRVHEIKTSLGFPGPWKAMSLEDFLSCLKEDWFLDSDEIQYRDGVFAGKPDPKFVAKILPERYVIEMVRRFMNRNPAPEVQSSVLHFFFGELVKESAHLVTQNLLHKLVSYIGTIDSPVIVSVILHVFSITVFHSNIARIGNLWTVIRCLDSRIYECIFEHLKNDCVNDYCRFLSNSRVRFKDADAVYDVVHWLNENIVHIEGNWLSCFHSILVSVVGSRAFCWRAIAHIVIETVNRNVHAIFETGLGVQSCFQGLFRNQDLVLANFDTVIRLIEVFNDNHWFMDGCHSFSNWIPLLTTFAAQQARSQEDIDVFIKFYRQSVFEETKIFCAKNACQLPPEILGDGYVVRYVDWFSCNFVFSNIYTVLSEMKLPNVNRARLVYFLRELCSDFGEDRVQAVFSTWLCCSENCRYIFQCLFEACHHIHWGFWSCAQDLGAAELDLAVALTEKARSHYPETSHWILDEIRYFSMFGRHP</sequence>
<protein>
    <submittedName>
        <fullName evidence="1">Uncharacterized protein</fullName>
    </submittedName>
</protein>
<accession>A0A061QG32</accession>
<gene>
    <name evidence="1" type="ORF">TSPGSL018_31562</name>
</gene>
<proteinExistence type="predicted"/>
<name>A0A061QG32_9CHLO</name>
<evidence type="ECO:0000313" key="1">
    <source>
        <dbReference type="EMBL" id="JAC59367.1"/>
    </source>
</evidence>